<dbReference type="Proteomes" id="UP001549313">
    <property type="component" value="Unassembled WGS sequence"/>
</dbReference>
<evidence type="ECO:0008006" key="3">
    <source>
        <dbReference type="Google" id="ProtNLM"/>
    </source>
</evidence>
<gene>
    <name evidence="1" type="ORF">ABIE19_001837</name>
</gene>
<reference evidence="1 2" key="1">
    <citation type="submission" date="2024-06" db="EMBL/GenBank/DDBJ databases">
        <title>Sorghum-associated microbial communities from plants grown in Nebraska, USA.</title>
        <authorList>
            <person name="Schachtman D."/>
        </authorList>
    </citation>
    <scope>NUCLEOTIDE SEQUENCE [LARGE SCALE GENOMIC DNA]</scope>
    <source>
        <strain evidence="1 2">2814</strain>
    </source>
</reference>
<protein>
    <recommendedName>
        <fullName evidence="3">DUF3616 domain-containing protein</fullName>
    </recommendedName>
</protein>
<keyword evidence="2" id="KW-1185">Reference proteome</keyword>
<accession>A0ABV2RDA9</accession>
<dbReference type="EMBL" id="JBEPTF010000002">
    <property type="protein sequence ID" value="MET4683907.1"/>
    <property type="molecule type" value="Genomic_DNA"/>
</dbReference>
<evidence type="ECO:0000313" key="1">
    <source>
        <dbReference type="EMBL" id="MET4683907.1"/>
    </source>
</evidence>
<proteinExistence type="predicted"/>
<sequence length="379" mass="39888">MRTPSPLAIATLSIALGLTGCTKSELVYEATVQTPLGAVKTACPVPLAYSKHHGLIAFGCDDGRLPVIRFNAPGRLIADAFLLDAAAIEDTEASLSIQGFRPAGLDGGPASLMSIDLLAGTVSVEELDGAQDVDAIEVNSAGDCLLAARSDRHRHDDYKITAHDLRGRSVRDAINLPPDLQIGVTGNEASSIGRLVLGFTRCLIGPSGRPVVLLTRIQPVAGGAAYSLELHTGGAEPLRIHQAKGDLRVLSRHAGYRLALIDGETGRLGLLDLSEPAPLLTLVKFDGRWLHYDQVDGTGVVFRGSGAPGADGRGPLVFVRCDPGKAEPVCHDDEMISQSATEAYAAGAGGPGSGVFINYTEVSVSPQSTRYTPRLRWLF</sequence>
<comment type="caution">
    <text evidence="1">The sequence shown here is derived from an EMBL/GenBank/DDBJ whole genome shotgun (WGS) entry which is preliminary data.</text>
</comment>
<evidence type="ECO:0000313" key="2">
    <source>
        <dbReference type="Proteomes" id="UP001549313"/>
    </source>
</evidence>
<dbReference type="PROSITE" id="PS51257">
    <property type="entry name" value="PROKAR_LIPOPROTEIN"/>
    <property type="match status" value="1"/>
</dbReference>
<name>A0ABV2RDA9_9CAUL</name>
<organism evidence="1 2">
    <name type="scientific">Brevundimonas faecalis</name>
    <dbReference type="NCBI Taxonomy" id="947378"/>
    <lineage>
        <taxon>Bacteria</taxon>
        <taxon>Pseudomonadati</taxon>
        <taxon>Pseudomonadota</taxon>
        <taxon>Alphaproteobacteria</taxon>
        <taxon>Caulobacterales</taxon>
        <taxon>Caulobacteraceae</taxon>
        <taxon>Brevundimonas</taxon>
    </lineage>
</organism>